<dbReference type="InterPro" id="IPR052603">
    <property type="entry name" value="EFCB6"/>
</dbReference>
<dbReference type="Gene3D" id="1.10.238.10">
    <property type="entry name" value="EF-hand"/>
    <property type="match status" value="2"/>
</dbReference>
<gene>
    <name evidence="5" type="ORF">Q5P01_003299</name>
</gene>
<dbReference type="AlphaFoldDB" id="A0AA88NFN8"/>
<evidence type="ECO:0000259" key="4">
    <source>
        <dbReference type="Pfam" id="PF08976"/>
    </source>
</evidence>
<dbReference type="SUPFAM" id="SSF47473">
    <property type="entry name" value="EF-hand"/>
    <property type="match status" value="1"/>
</dbReference>
<feature type="domain" description="DJBP EF-hand" evidence="4">
    <location>
        <begin position="113"/>
        <end position="188"/>
    </location>
</feature>
<evidence type="ECO:0000313" key="5">
    <source>
        <dbReference type="EMBL" id="KAK2858679.1"/>
    </source>
</evidence>
<dbReference type="EMBL" id="JAUPFM010000002">
    <property type="protein sequence ID" value="KAK2858679.1"/>
    <property type="molecule type" value="Genomic_DNA"/>
</dbReference>
<evidence type="ECO:0000256" key="1">
    <source>
        <dbReference type="ARBA" id="ARBA00022553"/>
    </source>
</evidence>
<keyword evidence="1" id="KW-0597">Phosphoprotein</keyword>
<reference evidence="5" key="1">
    <citation type="submission" date="2023-07" db="EMBL/GenBank/DDBJ databases">
        <title>Chromosome-level Genome Assembly of Striped Snakehead (Channa striata).</title>
        <authorList>
            <person name="Liu H."/>
        </authorList>
    </citation>
    <scope>NUCLEOTIDE SEQUENCE</scope>
    <source>
        <strain evidence="5">Gz</strain>
        <tissue evidence="5">Muscle</tissue>
    </source>
</reference>
<accession>A0AA88NFN8</accession>
<keyword evidence="6" id="KW-1185">Reference proteome</keyword>
<dbReference type="Pfam" id="PF08976">
    <property type="entry name" value="EF-hand_11"/>
    <property type="match status" value="1"/>
</dbReference>
<dbReference type="InterPro" id="IPR011992">
    <property type="entry name" value="EF-hand-dom_pair"/>
</dbReference>
<dbReference type="FunFam" id="1.10.238.10:FF:000179">
    <property type="entry name" value="EF-hand calcium-binding domain-containing protein 6"/>
    <property type="match status" value="1"/>
</dbReference>
<dbReference type="GO" id="GO:0005654">
    <property type="term" value="C:nucleoplasm"/>
    <property type="evidence" value="ECO:0007669"/>
    <property type="project" value="TreeGrafter"/>
</dbReference>
<dbReference type="PANTHER" id="PTHR20875">
    <property type="entry name" value="EF-HAND CALCIUM-BINDING DOMAIN-CONTAINING PROTEIN 6-RELATED"/>
    <property type="match status" value="1"/>
</dbReference>
<dbReference type="Proteomes" id="UP001187415">
    <property type="component" value="Unassembled WGS sequence"/>
</dbReference>
<evidence type="ECO:0000256" key="3">
    <source>
        <dbReference type="ARBA" id="ARBA00022837"/>
    </source>
</evidence>
<dbReference type="InterPro" id="IPR015070">
    <property type="entry name" value="EF_hand_DJBP"/>
</dbReference>
<name>A0AA88NFN8_CHASR</name>
<keyword evidence="2" id="KW-0677">Repeat</keyword>
<evidence type="ECO:0000313" key="6">
    <source>
        <dbReference type="Proteomes" id="UP001187415"/>
    </source>
</evidence>
<comment type="caution">
    <text evidence="5">The sequence shown here is derived from an EMBL/GenBank/DDBJ whole genome shotgun (WGS) entry which is preliminary data.</text>
</comment>
<evidence type="ECO:0000256" key="2">
    <source>
        <dbReference type="ARBA" id="ARBA00022737"/>
    </source>
</evidence>
<organism evidence="5 6">
    <name type="scientific">Channa striata</name>
    <name type="common">Snakehead murrel</name>
    <name type="synonym">Ophicephalus striatus</name>
    <dbReference type="NCBI Taxonomy" id="64152"/>
    <lineage>
        <taxon>Eukaryota</taxon>
        <taxon>Metazoa</taxon>
        <taxon>Chordata</taxon>
        <taxon>Craniata</taxon>
        <taxon>Vertebrata</taxon>
        <taxon>Euteleostomi</taxon>
        <taxon>Actinopterygii</taxon>
        <taxon>Neopterygii</taxon>
        <taxon>Teleostei</taxon>
        <taxon>Neoteleostei</taxon>
        <taxon>Acanthomorphata</taxon>
        <taxon>Anabantaria</taxon>
        <taxon>Anabantiformes</taxon>
        <taxon>Channoidei</taxon>
        <taxon>Channidae</taxon>
        <taxon>Channa</taxon>
    </lineage>
</organism>
<sequence length="190" mass="22155">MERRLRGAVQRYWKEIQRKCAEEDPKQDGHISTASFLEILQSLNISMTPEQFEHLAGKFDIMSKGCVSYHNFLHHFLLNLKPAETTKTFERRRLPLPITPTSQGVLTKDCVEVMLRTYDLICSSWTTIRRNFLTSDRTRTGSVSVQDFRKVLSHFGVNLSEEEFFHLCSYFDANMTGKICYNNFLSAFLR</sequence>
<proteinExistence type="predicted"/>
<keyword evidence="3" id="KW-0106">Calcium</keyword>
<protein>
    <recommendedName>
        <fullName evidence="4">DJBP EF-hand domain-containing protein</fullName>
    </recommendedName>
</protein>
<dbReference type="PANTHER" id="PTHR20875:SF2">
    <property type="entry name" value="EF-HAND CALCIUM-BINDING DOMAIN-CONTAINING PROTEIN 6"/>
    <property type="match status" value="1"/>
</dbReference>